<dbReference type="AlphaFoldDB" id="A0A937CRH1"/>
<dbReference type="InterPro" id="IPR033942">
    <property type="entry name" value="IMPase"/>
</dbReference>
<accession>A0A937CRH1</accession>
<evidence type="ECO:0000256" key="6">
    <source>
        <dbReference type="ARBA" id="ARBA00022723"/>
    </source>
</evidence>
<evidence type="ECO:0000256" key="9">
    <source>
        <dbReference type="PIRSR" id="PIRSR600760-2"/>
    </source>
</evidence>
<dbReference type="PANTHER" id="PTHR20854:SF4">
    <property type="entry name" value="INOSITOL-1-MONOPHOSPHATASE-RELATED"/>
    <property type="match status" value="1"/>
</dbReference>
<name>A0A937CRH1_9HYPH</name>
<dbReference type="Gene3D" id="3.30.540.10">
    <property type="entry name" value="Fructose-1,6-Bisphosphatase, subunit A, domain 1"/>
    <property type="match status" value="1"/>
</dbReference>
<evidence type="ECO:0000256" key="5">
    <source>
        <dbReference type="ARBA" id="ARBA00019784"/>
    </source>
</evidence>
<dbReference type="InterPro" id="IPR022337">
    <property type="entry name" value="Inositol_monophosphatase_SuhB"/>
</dbReference>
<proteinExistence type="inferred from homology"/>
<dbReference type="Proteomes" id="UP000633219">
    <property type="component" value="Unassembled WGS sequence"/>
</dbReference>
<dbReference type="FunFam" id="3.30.540.10:FF:000003">
    <property type="entry name" value="Inositol-1-monophosphatase"/>
    <property type="match status" value="1"/>
</dbReference>
<evidence type="ECO:0000256" key="8">
    <source>
        <dbReference type="ARBA" id="ARBA00022842"/>
    </source>
</evidence>
<keyword evidence="6 9" id="KW-0479">Metal-binding</keyword>
<dbReference type="CDD" id="cd01639">
    <property type="entry name" value="IMPase"/>
    <property type="match status" value="1"/>
</dbReference>
<feature type="binding site" evidence="9">
    <location>
        <position position="88"/>
    </location>
    <ligand>
        <name>Mg(2+)</name>
        <dbReference type="ChEBI" id="CHEBI:18420"/>
        <label>1</label>
        <note>catalytic</note>
    </ligand>
</feature>
<comment type="cofactor">
    <cofactor evidence="2 9 10">
        <name>Mg(2+)</name>
        <dbReference type="ChEBI" id="CHEBI:18420"/>
    </cofactor>
</comment>
<dbReference type="RefSeq" id="WP_201664018.1">
    <property type="nucleotide sequence ID" value="NZ_JAEQNC010000026.1"/>
</dbReference>
<organism evidence="11 12">
    <name type="scientific">Rhizobium setariae</name>
    <dbReference type="NCBI Taxonomy" id="2801340"/>
    <lineage>
        <taxon>Bacteria</taxon>
        <taxon>Pseudomonadati</taxon>
        <taxon>Pseudomonadota</taxon>
        <taxon>Alphaproteobacteria</taxon>
        <taxon>Hyphomicrobiales</taxon>
        <taxon>Rhizobiaceae</taxon>
        <taxon>Rhizobium/Agrobacterium group</taxon>
        <taxon>Rhizobium</taxon>
    </lineage>
</organism>
<comment type="caution">
    <text evidence="11">The sequence shown here is derived from an EMBL/GenBank/DDBJ whole genome shotgun (WGS) entry which is preliminary data.</text>
</comment>
<evidence type="ECO:0000256" key="7">
    <source>
        <dbReference type="ARBA" id="ARBA00022801"/>
    </source>
</evidence>
<dbReference type="PANTHER" id="PTHR20854">
    <property type="entry name" value="INOSITOL MONOPHOSPHATASE"/>
    <property type="match status" value="1"/>
</dbReference>
<protein>
    <recommendedName>
        <fullName evidence="5 10">Inositol-1-monophosphatase</fullName>
        <ecNumber evidence="4 10">3.1.3.25</ecNumber>
    </recommendedName>
</protein>
<feature type="binding site" evidence="9">
    <location>
        <position position="89"/>
    </location>
    <ligand>
        <name>Mg(2+)</name>
        <dbReference type="ChEBI" id="CHEBI:18420"/>
        <label>1</label>
        <note>catalytic</note>
    </ligand>
</feature>
<keyword evidence="7 10" id="KW-0378">Hydrolase</keyword>
<sequence length="274" mass="29299">MTQDEIASRYDLAQKLARGAGEIAGVFFRKPTALNVQEKGLHDLVTEADLGIDRYLTDELRRAFPCDSIVTEESGGEWTDSVWVIDPLDGTQNFARGIGHFAVSIAFHHAGRTEVGVVYNPVSGEMFAARRGFGAYCNDEPIAVRQTALPREAVIDAGYSTQWPVGDYLALLSRLTGASYGFLQNGSAAMGLAHVASGRIDGYCELFLNSWDVLAGVLLVQEAGGWTSDFTADDGLLRGNAILACAPLLRGSLQAVTEIGRTDQPETIAAAGSP</sequence>
<dbReference type="EC" id="3.1.3.25" evidence="4 10"/>
<dbReference type="PRINTS" id="PR00377">
    <property type="entry name" value="IMPHPHTASES"/>
</dbReference>
<evidence type="ECO:0000256" key="4">
    <source>
        <dbReference type="ARBA" id="ARBA00013106"/>
    </source>
</evidence>
<feature type="binding site" evidence="9">
    <location>
        <position position="72"/>
    </location>
    <ligand>
        <name>Mg(2+)</name>
        <dbReference type="ChEBI" id="CHEBI:18420"/>
        <label>1</label>
        <note>catalytic</note>
    </ligand>
</feature>
<dbReference type="SUPFAM" id="SSF56655">
    <property type="entry name" value="Carbohydrate phosphatase"/>
    <property type="match status" value="1"/>
</dbReference>
<dbReference type="PROSITE" id="PS00629">
    <property type="entry name" value="IMP_1"/>
    <property type="match status" value="1"/>
</dbReference>
<comment type="catalytic activity">
    <reaction evidence="1 10">
        <text>a myo-inositol phosphate + H2O = myo-inositol + phosphate</text>
        <dbReference type="Rhea" id="RHEA:24056"/>
        <dbReference type="ChEBI" id="CHEBI:15377"/>
        <dbReference type="ChEBI" id="CHEBI:17268"/>
        <dbReference type="ChEBI" id="CHEBI:43474"/>
        <dbReference type="ChEBI" id="CHEBI:84139"/>
        <dbReference type="EC" id="3.1.3.25"/>
    </reaction>
</comment>
<dbReference type="GO" id="GO:0006020">
    <property type="term" value="P:inositol metabolic process"/>
    <property type="evidence" value="ECO:0007669"/>
    <property type="project" value="TreeGrafter"/>
</dbReference>
<evidence type="ECO:0000313" key="11">
    <source>
        <dbReference type="EMBL" id="MBL0375473.1"/>
    </source>
</evidence>
<evidence type="ECO:0000256" key="1">
    <source>
        <dbReference type="ARBA" id="ARBA00001033"/>
    </source>
</evidence>
<keyword evidence="12" id="KW-1185">Reference proteome</keyword>
<evidence type="ECO:0000313" key="12">
    <source>
        <dbReference type="Proteomes" id="UP000633219"/>
    </source>
</evidence>
<dbReference type="Pfam" id="PF00459">
    <property type="entry name" value="Inositol_P"/>
    <property type="match status" value="1"/>
</dbReference>
<gene>
    <name evidence="11" type="ORF">JJB09_26045</name>
</gene>
<feature type="binding site" evidence="9">
    <location>
        <position position="86"/>
    </location>
    <ligand>
        <name>Mg(2+)</name>
        <dbReference type="ChEBI" id="CHEBI:18420"/>
        <label>1</label>
        <note>catalytic</note>
    </ligand>
</feature>
<dbReference type="Gene3D" id="3.40.190.80">
    <property type="match status" value="1"/>
</dbReference>
<reference evidence="11" key="1">
    <citation type="submission" date="2021-01" db="EMBL/GenBank/DDBJ databases">
        <title>Rhizobium sp. strain KVB221 16S ribosomal RNA gene Genome sequencing and assembly.</title>
        <authorList>
            <person name="Kang M."/>
        </authorList>
    </citation>
    <scope>NUCLEOTIDE SEQUENCE</scope>
    <source>
        <strain evidence="11">KVB221</strain>
    </source>
</reference>
<dbReference type="PRINTS" id="PR01959">
    <property type="entry name" value="SBIMPHPHTASE"/>
</dbReference>
<evidence type="ECO:0000256" key="2">
    <source>
        <dbReference type="ARBA" id="ARBA00001946"/>
    </source>
</evidence>
<evidence type="ECO:0000256" key="10">
    <source>
        <dbReference type="RuleBase" id="RU364068"/>
    </source>
</evidence>
<dbReference type="InterPro" id="IPR020583">
    <property type="entry name" value="Inositol_monoP_metal-BS"/>
</dbReference>
<dbReference type="GO" id="GO:0007165">
    <property type="term" value="P:signal transduction"/>
    <property type="evidence" value="ECO:0007669"/>
    <property type="project" value="TreeGrafter"/>
</dbReference>
<comment type="similarity">
    <text evidence="3 10">Belongs to the inositol monophosphatase superfamily.</text>
</comment>
<dbReference type="GO" id="GO:0008934">
    <property type="term" value="F:inositol monophosphate 1-phosphatase activity"/>
    <property type="evidence" value="ECO:0007669"/>
    <property type="project" value="InterPro"/>
</dbReference>
<keyword evidence="8 9" id="KW-0460">Magnesium</keyword>
<dbReference type="GO" id="GO:0046872">
    <property type="term" value="F:metal ion binding"/>
    <property type="evidence" value="ECO:0007669"/>
    <property type="project" value="UniProtKB-KW"/>
</dbReference>
<feature type="binding site" evidence="9">
    <location>
        <position position="212"/>
    </location>
    <ligand>
        <name>Mg(2+)</name>
        <dbReference type="ChEBI" id="CHEBI:18420"/>
        <label>1</label>
        <note>catalytic</note>
    </ligand>
</feature>
<evidence type="ECO:0000256" key="3">
    <source>
        <dbReference type="ARBA" id="ARBA00009759"/>
    </source>
</evidence>
<dbReference type="EMBL" id="JAEQNC010000026">
    <property type="protein sequence ID" value="MBL0375473.1"/>
    <property type="molecule type" value="Genomic_DNA"/>
</dbReference>
<dbReference type="InterPro" id="IPR000760">
    <property type="entry name" value="Inositol_monophosphatase-like"/>
</dbReference>